<protein>
    <recommendedName>
        <fullName evidence="4">Spore-associated protein A</fullName>
    </recommendedName>
</protein>
<reference evidence="3" key="1">
    <citation type="journal article" date="2019" name="Int. J. Syst. Evol. Microbiol.">
        <title>The Global Catalogue of Microorganisms (GCM) 10K type strain sequencing project: providing services to taxonomists for standard genome sequencing and annotation.</title>
        <authorList>
            <consortium name="The Broad Institute Genomics Platform"/>
            <consortium name="The Broad Institute Genome Sequencing Center for Infectious Disease"/>
            <person name="Wu L."/>
            <person name="Ma J."/>
        </authorList>
    </citation>
    <scope>NUCLEOTIDE SEQUENCE [LARGE SCALE GENOMIC DNA]</scope>
    <source>
        <strain evidence="3">CGMCC 4.1622</strain>
    </source>
</reference>
<evidence type="ECO:0000313" key="3">
    <source>
        <dbReference type="Proteomes" id="UP001596066"/>
    </source>
</evidence>
<feature type="signal peptide" evidence="1">
    <location>
        <begin position="1"/>
        <end position="28"/>
    </location>
</feature>
<dbReference type="EMBL" id="JBHSOC010000095">
    <property type="protein sequence ID" value="MFC5646266.1"/>
    <property type="molecule type" value="Genomic_DNA"/>
</dbReference>
<evidence type="ECO:0008006" key="4">
    <source>
        <dbReference type="Google" id="ProtNLM"/>
    </source>
</evidence>
<dbReference type="Proteomes" id="UP001596066">
    <property type="component" value="Unassembled WGS sequence"/>
</dbReference>
<gene>
    <name evidence="2" type="ORF">ACFPZF_33555</name>
</gene>
<name>A0ABW0VKP9_9ACTN</name>
<organism evidence="2 3">
    <name type="scientific">Kitasatospora cinereorecta</name>
    <dbReference type="NCBI Taxonomy" id="285560"/>
    <lineage>
        <taxon>Bacteria</taxon>
        <taxon>Bacillati</taxon>
        <taxon>Actinomycetota</taxon>
        <taxon>Actinomycetes</taxon>
        <taxon>Kitasatosporales</taxon>
        <taxon>Streptomycetaceae</taxon>
        <taxon>Kitasatospora</taxon>
    </lineage>
</organism>
<evidence type="ECO:0000256" key="1">
    <source>
        <dbReference type="SAM" id="SignalP"/>
    </source>
</evidence>
<comment type="caution">
    <text evidence="2">The sequence shown here is derived from an EMBL/GenBank/DDBJ whole genome shotgun (WGS) entry which is preliminary data.</text>
</comment>
<keyword evidence="3" id="KW-1185">Reference proteome</keyword>
<proteinExistence type="predicted"/>
<keyword evidence="1" id="KW-0732">Signal</keyword>
<accession>A0ABW0VKP9</accession>
<feature type="chain" id="PRO_5046242546" description="Spore-associated protein A" evidence="1">
    <location>
        <begin position="29"/>
        <end position="150"/>
    </location>
</feature>
<evidence type="ECO:0000313" key="2">
    <source>
        <dbReference type="EMBL" id="MFC5646266.1"/>
    </source>
</evidence>
<dbReference type="RefSeq" id="WP_346148785.1">
    <property type="nucleotide sequence ID" value="NZ_BAAAUA010000056.1"/>
</dbReference>
<sequence>MRRKIASTLIAFGIAAAGLTIGAPTASAGGWGCTGSEIDTYSVTYGSTMYGAIHLYYDSSTGKNCAVNVATSAGGYGVDKYMSVSLVRCTQTSPSSTCTIDDAKTNADTYKYYAGPVSLSAADHCINVRGRITYNGHEAIGATYGAVHCG</sequence>